<dbReference type="EMBL" id="JAVRRA010008519">
    <property type="protein sequence ID" value="KAK5256471.1"/>
    <property type="molecule type" value="Genomic_DNA"/>
</dbReference>
<feature type="compositionally biased region" description="Basic and acidic residues" evidence="1">
    <location>
        <begin position="92"/>
        <end position="107"/>
    </location>
</feature>
<feature type="compositionally biased region" description="Polar residues" evidence="1">
    <location>
        <begin position="188"/>
        <end position="200"/>
    </location>
</feature>
<evidence type="ECO:0000313" key="2">
    <source>
        <dbReference type="EMBL" id="KAK5256471.1"/>
    </source>
</evidence>
<name>A0ABR0LY92_9PEZI</name>
<dbReference type="Proteomes" id="UP001357485">
    <property type="component" value="Unassembled WGS sequence"/>
</dbReference>
<accession>A0ABR0LY92</accession>
<proteinExistence type="predicted"/>
<feature type="compositionally biased region" description="Low complexity" evidence="1">
    <location>
        <begin position="44"/>
        <end position="55"/>
    </location>
</feature>
<comment type="caution">
    <text evidence="2">The sequence shown here is derived from an EMBL/GenBank/DDBJ whole genome shotgun (WGS) entry which is preliminary data.</text>
</comment>
<organism evidence="2 3">
    <name type="scientific">Cryomyces antarcticus</name>
    <dbReference type="NCBI Taxonomy" id="329879"/>
    <lineage>
        <taxon>Eukaryota</taxon>
        <taxon>Fungi</taxon>
        <taxon>Dikarya</taxon>
        <taxon>Ascomycota</taxon>
        <taxon>Pezizomycotina</taxon>
        <taxon>Dothideomycetes</taxon>
        <taxon>Dothideomycetes incertae sedis</taxon>
        <taxon>Cryomyces</taxon>
    </lineage>
</organism>
<evidence type="ECO:0000256" key="1">
    <source>
        <dbReference type="SAM" id="MobiDB-lite"/>
    </source>
</evidence>
<evidence type="ECO:0000313" key="3">
    <source>
        <dbReference type="Proteomes" id="UP001357485"/>
    </source>
</evidence>
<keyword evidence="3" id="KW-1185">Reference proteome</keyword>
<feature type="compositionally biased region" description="Polar residues" evidence="1">
    <location>
        <begin position="166"/>
        <end position="177"/>
    </location>
</feature>
<sequence>MQGLRKAVTEEKKKRKRGKAMGLLEKGENAGQPLFFSPFRVGRARQQAADEAQAEQQRKQAIQDRRLQSATRRVERAHEVEGRKAARVAARKIAEEERARKKAEQAARKAAQQAKATKRHQNAAIRKGQSTVAKEAKESAAKSKKRCLVEEEVVAPRKRPCAKFPTQRNKQKASSLRITLGSPEREAQNNATSSVGTSGSPLRRQVAGWVLVPQRLRSGRNTKPPLRYQ</sequence>
<reference evidence="2 3" key="1">
    <citation type="submission" date="2023-08" db="EMBL/GenBank/DDBJ databases">
        <title>Black Yeasts Isolated from many extreme environments.</title>
        <authorList>
            <person name="Coleine C."/>
            <person name="Stajich J.E."/>
            <person name="Selbmann L."/>
        </authorList>
    </citation>
    <scope>NUCLEOTIDE SEQUENCE [LARGE SCALE GENOMIC DNA]</scope>
    <source>
        <strain evidence="2 3">CCFEE 536</strain>
    </source>
</reference>
<feature type="compositionally biased region" description="Basic and acidic residues" evidence="1">
    <location>
        <begin position="56"/>
        <end position="84"/>
    </location>
</feature>
<feature type="region of interest" description="Disordered" evidence="1">
    <location>
        <begin position="1"/>
        <end position="206"/>
    </location>
</feature>
<gene>
    <name evidence="2" type="ORF">LTR16_003198</name>
</gene>
<protein>
    <submittedName>
        <fullName evidence="2">Uncharacterized protein</fullName>
    </submittedName>
</protein>